<name>A0A7V3E6Z5_9BACT</name>
<dbReference type="AlphaFoldDB" id="A0A7V3E6Z5"/>
<gene>
    <name evidence="1" type="ORF">ENS31_07280</name>
</gene>
<dbReference type="RefSeq" id="WP_304144733.1">
    <property type="nucleotide sequence ID" value="NZ_JAOAIE010000045.1"/>
</dbReference>
<dbReference type="EMBL" id="DSUJ01000008">
    <property type="protein sequence ID" value="HFI91321.1"/>
    <property type="molecule type" value="Genomic_DNA"/>
</dbReference>
<reference evidence="1" key="1">
    <citation type="journal article" date="2020" name="mSystems">
        <title>Genome- and Community-Level Interaction Insights into Carbon Utilization and Element Cycling Functions of Hydrothermarchaeota in Hydrothermal Sediment.</title>
        <authorList>
            <person name="Zhou Z."/>
            <person name="Liu Y."/>
            <person name="Xu W."/>
            <person name="Pan J."/>
            <person name="Luo Z.H."/>
            <person name="Li M."/>
        </authorList>
    </citation>
    <scope>NUCLEOTIDE SEQUENCE [LARGE SCALE GENOMIC DNA]</scope>
    <source>
        <strain evidence="1">SpSt-479</strain>
    </source>
</reference>
<accession>A0A7V3E6Z5</accession>
<proteinExistence type="predicted"/>
<comment type="caution">
    <text evidence="1">The sequence shown here is derived from an EMBL/GenBank/DDBJ whole genome shotgun (WGS) entry which is preliminary data.</text>
</comment>
<protein>
    <submittedName>
        <fullName evidence="1">Uncharacterized protein</fullName>
    </submittedName>
</protein>
<organism evidence="1">
    <name type="scientific">Ignavibacterium album</name>
    <dbReference type="NCBI Taxonomy" id="591197"/>
    <lineage>
        <taxon>Bacteria</taxon>
        <taxon>Pseudomonadati</taxon>
        <taxon>Ignavibacteriota</taxon>
        <taxon>Ignavibacteria</taxon>
        <taxon>Ignavibacteriales</taxon>
        <taxon>Ignavibacteriaceae</taxon>
        <taxon>Ignavibacterium</taxon>
    </lineage>
</organism>
<sequence>MGGKVSLFLVMGFAGLFALFSKNIMDTSTKTVDNYAFYFSKSQAHHIAVSGIHMAMMEININDPKWTTGFSNKPFSGGYLDLSVTNLASGILRLRSIGKYGSVSDTIVVTAKQRSYAEYGNYYNVFSNVWAATGDTFDGKFHANDWIQCYGDPVFKGVVTTSKGVKLYDKNSHPKFEDGWKLQTNDPVIFDTAAMRIDAYAGGKVFRDTTNKNKITDVKLIFNSDGTVRYSVSIDGKPYTPEVTVPLTDLAPNGLIYVERGNARVQGTLNGQVTIVASKKGTTGAGRVLIDNTIQYSVDPLQHPDLCDDYLGLVAEQQVEIPFDPSRGDFTIHASMLSQNGGLVVTNYASYPAAYKMNIVGGIIGHKVEATATYVWDNVKKQYVPKYGYSYIHKYDKRFDINVPPYFPKMRIFSTIAWYEGEVYIPVF</sequence>
<evidence type="ECO:0000313" key="1">
    <source>
        <dbReference type="EMBL" id="HFI91321.1"/>
    </source>
</evidence>